<protein>
    <recommendedName>
        <fullName evidence="3">LamG-like jellyroll fold domain-containing protein</fullName>
    </recommendedName>
</protein>
<name>A0A2M7S4H1_9BACT</name>
<dbReference type="Proteomes" id="UP000229307">
    <property type="component" value="Unassembled WGS sequence"/>
</dbReference>
<sequence>MVGIWTGEKLQLWVNGKKKESIRKMEPSPADNPVLIGAGFIGMIDEVRIYNRVLSPEEIAGHYGEKASK</sequence>
<evidence type="ECO:0008006" key="3">
    <source>
        <dbReference type="Google" id="ProtNLM"/>
    </source>
</evidence>
<dbReference type="InterPro" id="IPR013320">
    <property type="entry name" value="ConA-like_dom_sf"/>
</dbReference>
<dbReference type="Gene3D" id="2.60.120.200">
    <property type="match status" value="1"/>
</dbReference>
<evidence type="ECO:0000313" key="2">
    <source>
        <dbReference type="Proteomes" id="UP000229307"/>
    </source>
</evidence>
<dbReference type="Pfam" id="PF13385">
    <property type="entry name" value="Laminin_G_3"/>
    <property type="match status" value="1"/>
</dbReference>
<evidence type="ECO:0000313" key="1">
    <source>
        <dbReference type="EMBL" id="PIZ14481.1"/>
    </source>
</evidence>
<gene>
    <name evidence="1" type="ORF">COY52_12480</name>
</gene>
<proteinExistence type="predicted"/>
<comment type="caution">
    <text evidence="1">The sequence shown here is derived from an EMBL/GenBank/DDBJ whole genome shotgun (WGS) entry which is preliminary data.</text>
</comment>
<organism evidence="1 2">
    <name type="scientific">Candidatus Desantisbacteria bacterium CG_4_10_14_0_8_um_filter_48_22</name>
    <dbReference type="NCBI Taxonomy" id="1974543"/>
    <lineage>
        <taxon>Bacteria</taxon>
        <taxon>Candidatus Desantisiibacteriota</taxon>
    </lineage>
</organism>
<reference evidence="2" key="1">
    <citation type="submission" date="2017-09" db="EMBL/GenBank/DDBJ databases">
        <title>Depth-based differentiation of microbial function through sediment-hosted aquifers and enrichment of novel symbionts in the deep terrestrial subsurface.</title>
        <authorList>
            <person name="Probst A.J."/>
            <person name="Ladd B."/>
            <person name="Jarett J.K."/>
            <person name="Geller-Mcgrath D.E."/>
            <person name="Sieber C.M.K."/>
            <person name="Emerson J.B."/>
            <person name="Anantharaman K."/>
            <person name="Thomas B.C."/>
            <person name="Malmstrom R."/>
            <person name="Stieglmeier M."/>
            <person name="Klingl A."/>
            <person name="Woyke T."/>
            <person name="Ryan C.M."/>
            <person name="Banfield J.F."/>
        </authorList>
    </citation>
    <scope>NUCLEOTIDE SEQUENCE [LARGE SCALE GENOMIC DNA]</scope>
</reference>
<dbReference type="EMBL" id="PFMR01000347">
    <property type="protein sequence ID" value="PIZ14481.1"/>
    <property type="molecule type" value="Genomic_DNA"/>
</dbReference>
<dbReference type="AlphaFoldDB" id="A0A2M7S4H1"/>
<dbReference type="SUPFAM" id="SSF49899">
    <property type="entry name" value="Concanavalin A-like lectins/glucanases"/>
    <property type="match status" value="1"/>
</dbReference>
<accession>A0A2M7S4H1</accession>